<sequence length="526" mass="61197">MHLHSVILVDDEVFTRKGLMKLIDWEACGFRIVDEADNGEDALELIGRVRPNLVITDIRMPVLDGLELIRRITTETDVNPVFIIISGYNDFKYAQQAVRYGVHDFILKPIDENEFTETLCKLNERLNREREERVRNERLLTGAMIESLIIGEADDIFVAEWEQRLKLRPADRLFYLFAELNDNHLWRSSGEQVSAARFKEIVQQALHRVTPDDQPIYLHEHRNRIGILVPDRALEPFKGEIESFTVKFRQELSVEAGNGVFLYAGTPVHRLSDIRQSYKTAKEAILYKYVHDDSRIVIYDQVRLERLNYIGIDSNEFNRFIEQIEELQSGAVKASVEALFRDFREKRYAPEAIKMSIHQCMLSVTKTIRSMDGDERSLGSLAPIVGWHDLNLSLSELKRLFSEFIEESQNYIAELRKEQGKGGIQKIRCYIEANYSSNISLKSIAAQFFINPVYLGQLFKKTYGVYFNDFLLQIRVNEAKKLLRQSSDMRIYEIAEKVGFSSADYFVTQFEKIEQMTPTEYRNKLL</sequence>
<dbReference type="Pfam" id="PF17853">
    <property type="entry name" value="GGDEF_2"/>
    <property type="match status" value="1"/>
</dbReference>
<name>A0A4Y8LXD2_9BACL</name>
<dbReference type="PANTHER" id="PTHR42713:SF3">
    <property type="entry name" value="TRANSCRIPTIONAL REGULATORY PROTEIN HPTR"/>
    <property type="match status" value="1"/>
</dbReference>
<dbReference type="PROSITE" id="PS01124">
    <property type="entry name" value="HTH_ARAC_FAMILY_2"/>
    <property type="match status" value="1"/>
</dbReference>
<dbReference type="InterPro" id="IPR018062">
    <property type="entry name" value="HTH_AraC-typ_CS"/>
</dbReference>
<evidence type="ECO:0000256" key="8">
    <source>
        <dbReference type="PROSITE-ProRule" id="PRU00169"/>
    </source>
</evidence>
<comment type="subcellular location">
    <subcellularLocation>
        <location evidence="1">Cytoplasm</location>
    </subcellularLocation>
</comment>
<dbReference type="InterPro" id="IPR009057">
    <property type="entry name" value="Homeodomain-like_sf"/>
</dbReference>
<dbReference type="InterPro" id="IPR011006">
    <property type="entry name" value="CheY-like_superfamily"/>
</dbReference>
<dbReference type="Pfam" id="PF12833">
    <property type="entry name" value="HTH_18"/>
    <property type="match status" value="1"/>
</dbReference>
<dbReference type="InterPro" id="IPR018060">
    <property type="entry name" value="HTH_AraC"/>
</dbReference>
<proteinExistence type="predicted"/>
<dbReference type="RefSeq" id="WP_135152764.1">
    <property type="nucleotide sequence ID" value="NZ_SOMN01000019.1"/>
</dbReference>
<keyword evidence="3 8" id="KW-0597">Phosphoprotein</keyword>
<dbReference type="Pfam" id="PF00072">
    <property type="entry name" value="Response_reg"/>
    <property type="match status" value="1"/>
</dbReference>
<evidence type="ECO:0000259" key="9">
    <source>
        <dbReference type="PROSITE" id="PS01124"/>
    </source>
</evidence>
<evidence type="ECO:0000256" key="4">
    <source>
        <dbReference type="ARBA" id="ARBA00023012"/>
    </source>
</evidence>
<protein>
    <submittedName>
        <fullName evidence="11">Response regulator</fullName>
    </submittedName>
</protein>
<feature type="domain" description="Response regulatory" evidence="10">
    <location>
        <begin position="5"/>
        <end position="123"/>
    </location>
</feature>
<dbReference type="SUPFAM" id="SSF52172">
    <property type="entry name" value="CheY-like"/>
    <property type="match status" value="1"/>
</dbReference>
<dbReference type="Gene3D" id="3.40.50.2300">
    <property type="match status" value="1"/>
</dbReference>
<gene>
    <name evidence="11" type="ORF">E2980_13735</name>
</gene>
<evidence type="ECO:0000259" key="10">
    <source>
        <dbReference type="PROSITE" id="PS50110"/>
    </source>
</evidence>
<keyword evidence="5" id="KW-0805">Transcription regulation</keyword>
<dbReference type="Gene3D" id="1.10.10.60">
    <property type="entry name" value="Homeodomain-like"/>
    <property type="match status" value="2"/>
</dbReference>
<evidence type="ECO:0000256" key="6">
    <source>
        <dbReference type="ARBA" id="ARBA00023125"/>
    </source>
</evidence>
<dbReference type="InterPro" id="IPR041522">
    <property type="entry name" value="CdaR_GGDEF"/>
</dbReference>
<dbReference type="GO" id="GO:0043565">
    <property type="term" value="F:sequence-specific DNA binding"/>
    <property type="evidence" value="ECO:0007669"/>
    <property type="project" value="InterPro"/>
</dbReference>
<keyword evidence="12" id="KW-1185">Reference proteome</keyword>
<dbReference type="GO" id="GO:0000160">
    <property type="term" value="P:phosphorelay signal transduction system"/>
    <property type="evidence" value="ECO:0007669"/>
    <property type="project" value="UniProtKB-KW"/>
</dbReference>
<evidence type="ECO:0000256" key="3">
    <source>
        <dbReference type="ARBA" id="ARBA00022553"/>
    </source>
</evidence>
<dbReference type="AlphaFoldDB" id="A0A4Y8LXD2"/>
<keyword evidence="6" id="KW-0238">DNA-binding</keyword>
<dbReference type="GO" id="GO:0003700">
    <property type="term" value="F:DNA-binding transcription factor activity"/>
    <property type="evidence" value="ECO:0007669"/>
    <property type="project" value="InterPro"/>
</dbReference>
<dbReference type="InterPro" id="IPR020449">
    <property type="entry name" value="Tscrpt_reg_AraC-type_HTH"/>
</dbReference>
<evidence type="ECO:0000256" key="7">
    <source>
        <dbReference type="ARBA" id="ARBA00023163"/>
    </source>
</evidence>
<dbReference type="PROSITE" id="PS00041">
    <property type="entry name" value="HTH_ARAC_FAMILY_1"/>
    <property type="match status" value="1"/>
</dbReference>
<feature type="domain" description="HTH araC/xylS-type" evidence="9">
    <location>
        <begin position="425"/>
        <end position="524"/>
    </location>
</feature>
<comment type="caution">
    <text evidence="11">The sequence shown here is derived from an EMBL/GenBank/DDBJ whole genome shotgun (WGS) entry which is preliminary data.</text>
</comment>
<dbReference type="GO" id="GO:0005737">
    <property type="term" value="C:cytoplasm"/>
    <property type="evidence" value="ECO:0007669"/>
    <property type="project" value="UniProtKB-SubCell"/>
</dbReference>
<dbReference type="Proteomes" id="UP000297900">
    <property type="component" value="Unassembled WGS sequence"/>
</dbReference>
<keyword evidence="2" id="KW-0963">Cytoplasm</keyword>
<dbReference type="SUPFAM" id="SSF46689">
    <property type="entry name" value="Homeodomain-like"/>
    <property type="match status" value="2"/>
</dbReference>
<dbReference type="SMART" id="SM00448">
    <property type="entry name" value="REC"/>
    <property type="match status" value="1"/>
</dbReference>
<dbReference type="InterPro" id="IPR001789">
    <property type="entry name" value="Sig_transdc_resp-reg_receiver"/>
</dbReference>
<dbReference type="EMBL" id="SOMN01000019">
    <property type="protein sequence ID" value="TFE25373.1"/>
    <property type="molecule type" value="Genomic_DNA"/>
</dbReference>
<dbReference type="CDD" id="cd17536">
    <property type="entry name" value="REC_YesN-like"/>
    <property type="match status" value="1"/>
</dbReference>
<keyword evidence="7" id="KW-0804">Transcription</keyword>
<evidence type="ECO:0000256" key="1">
    <source>
        <dbReference type="ARBA" id="ARBA00004496"/>
    </source>
</evidence>
<evidence type="ECO:0000256" key="5">
    <source>
        <dbReference type="ARBA" id="ARBA00023015"/>
    </source>
</evidence>
<accession>A0A4Y8LXD2</accession>
<keyword evidence="4" id="KW-0902">Two-component regulatory system</keyword>
<dbReference type="SMART" id="SM00342">
    <property type="entry name" value="HTH_ARAC"/>
    <property type="match status" value="1"/>
</dbReference>
<dbReference type="InterPro" id="IPR051552">
    <property type="entry name" value="HptR"/>
</dbReference>
<evidence type="ECO:0000313" key="11">
    <source>
        <dbReference type="EMBL" id="TFE25373.1"/>
    </source>
</evidence>
<dbReference type="PANTHER" id="PTHR42713">
    <property type="entry name" value="HISTIDINE KINASE-RELATED"/>
    <property type="match status" value="1"/>
</dbReference>
<evidence type="ECO:0000313" key="12">
    <source>
        <dbReference type="Proteomes" id="UP000297900"/>
    </source>
</evidence>
<dbReference type="PRINTS" id="PR00032">
    <property type="entry name" value="HTHARAC"/>
</dbReference>
<feature type="modified residue" description="4-aspartylphosphate" evidence="8">
    <location>
        <position position="57"/>
    </location>
</feature>
<evidence type="ECO:0000256" key="2">
    <source>
        <dbReference type="ARBA" id="ARBA00022490"/>
    </source>
</evidence>
<reference evidence="11 12" key="1">
    <citation type="submission" date="2019-03" db="EMBL/GenBank/DDBJ databases">
        <title>Cohnella endophytica sp. nov., a novel endophytic bacterium isolated from bark of Sonneratia apetala.</title>
        <authorList>
            <person name="Tuo L."/>
        </authorList>
    </citation>
    <scope>NUCLEOTIDE SEQUENCE [LARGE SCALE GENOMIC DNA]</scope>
    <source>
        <strain evidence="11 12">CCTCC AB 208254</strain>
    </source>
</reference>
<dbReference type="OrthoDB" id="342399at2"/>
<organism evidence="11 12">
    <name type="scientific">Cohnella luojiensis</name>
    <dbReference type="NCBI Taxonomy" id="652876"/>
    <lineage>
        <taxon>Bacteria</taxon>
        <taxon>Bacillati</taxon>
        <taxon>Bacillota</taxon>
        <taxon>Bacilli</taxon>
        <taxon>Bacillales</taxon>
        <taxon>Paenibacillaceae</taxon>
        <taxon>Cohnella</taxon>
    </lineage>
</organism>
<dbReference type="PROSITE" id="PS50110">
    <property type="entry name" value="RESPONSE_REGULATORY"/>
    <property type="match status" value="1"/>
</dbReference>